<dbReference type="EMBL" id="JBBUKT010000003">
    <property type="protein sequence ID" value="MEK7950733.1"/>
    <property type="molecule type" value="Genomic_DNA"/>
</dbReference>
<accession>A0ABU9AT87</accession>
<evidence type="ECO:0000313" key="1">
    <source>
        <dbReference type="EMBL" id="MEK7950733.1"/>
    </source>
</evidence>
<protein>
    <submittedName>
        <fullName evidence="1">Uncharacterized protein</fullName>
    </submittedName>
</protein>
<reference evidence="1 2" key="1">
    <citation type="submission" date="2024-04" db="EMBL/GenBank/DDBJ databases">
        <title>Luteolibacter sp. isolated from soil.</title>
        <authorList>
            <person name="An J."/>
        </authorList>
    </citation>
    <scope>NUCLEOTIDE SEQUENCE [LARGE SCALE GENOMIC DNA]</scope>
    <source>
        <strain evidence="1 2">Y139</strain>
    </source>
</reference>
<keyword evidence="2" id="KW-1185">Reference proteome</keyword>
<sequence>MKAPSSLRTGLLAFGLFVPLCLVHGAPPEDAYGVWETTHGISGAGSAVDSDGDGIPNGIEFVIGGDPSGPGSDSSSLLPTITVDEDYVTFSFRRSDDSAPYNPFVEYGSDLTGWTQAEGGVDGVTVAEDGNFFGGSVDRVRVQIPRTLAVGSRLFARLRVDIPG</sequence>
<name>A0ABU9AT87_9BACT</name>
<proteinExistence type="predicted"/>
<dbReference type="RefSeq" id="WP_341404334.1">
    <property type="nucleotide sequence ID" value="NZ_JBBUKT010000003.1"/>
</dbReference>
<organism evidence="1 2">
    <name type="scientific">Luteolibacter soli</name>
    <dbReference type="NCBI Taxonomy" id="3135280"/>
    <lineage>
        <taxon>Bacteria</taxon>
        <taxon>Pseudomonadati</taxon>
        <taxon>Verrucomicrobiota</taxon>
        <taxon>Verrucomicrobiia</taxon>
        <taxon>Verrucomicrobiales</taxon>
        <taxon>Verrucomicrobiaceae</taxon>
        <taxon>Luteolibacter</taxon>
    </lineage>
</organism>
<gene>
    <name evidence="1" type="ORF">WKV53_09515</name>
</gene>
<dbReference type="Proteomes" id="UP001371305">
    <property type="component" value="Unassembled WGS sequence"/>
</dbReference>
<comment type="caution">
    <text evidence="1">The sequence shown here is derived from an EMBL/GenBank/DDBJ whole genome shotgun (WGS) entry which is preliminary data.</text>
</comment>
<evidence type="ECO:0000313" key="2">
    <source>
        <dbReference type="Proteomes" id="UP001371305"/>
    </source>
</evidence>